<dbReference type="Proteomes" id="UP000473826">
    <property type="component" value="Unassembled WGS sequence"/>
</dbReference>
<evidence type="ECO:0000256" key="1">
    <source>
        <dbReference type="ARBA" id="ARBA00008106"/>
    </source>
</evidence>
<evidence type="ECO:0000256" key="2">
    <source>
        <dbReference type="ARBA" id="ARBA00022801"/>
    </source>
</evidence>
<keyword evidence="2" id="KW-0378">Hydrolase</keyword>
<keyword evidence="4" id="KW-1185">Reference proteome</keyword>
<dbReference type="InterPro" id="IPR023198">
    <property type="entry name" value="PGP-like_dom2"/>
</dbReference>
<accession>A0A7D8ZHD6</accession>
<dbReference type="PANTHER" id="PTHR43316">
    <property type="entry name" value="HYDROLASE, HALOACID DELAHOGENASE-RELATED"/>
    <property type="match status" value="1"/>
</dbReference>
<comment type="similarity">
    <text evidence="1">Belongs to the HAD-like hydrolase superfamily. S-2-haloalkanoic acid dehalogenase family.</text>
</comment>
<proteinExistence type="inferred from homology"/>
<evidence type="ECO:0000313" key="4">
    <source>
        <dbReference type="Proteomes" id="UP000473826"/>
    </source>
</evidence>
<dbReference type="OrthoDB" id="2363873at2759"/>
<dbReference type="Pfam" id="PF00702">
    <property type="entry name" value="Hydrolase"/>
    <property type="match status" value="1"/>
</dbReference>
<reference evidence="3 4" key="1">
    <citation type="journal article" date="2019" name="PLoS Genet.">
        <title>Convergent evolution of linked mating-type loci in basidiomycete fungi.</title>
        <authorList>
            <person name="Sun S."/>
            <person name="Coelho M.A."/>
            <person name="Heitman J."/>
            <person name="Nowrousian M."/>
        </authorList>
    </citation>
    <scope>NUCLEOTIDE SEQUENCE [LARGE SCALE GENOMIC DNA]</scope>
    <source>
        <strain evidence="3 4">CBS 4282</strain>
    </source>
</reference>
<dbReference type="Gene3D" id="1.10.150.240">
    <property type="entry name" value="Putative phosphatase, domain 2"/>
    <property type="match status" value="1"/>
</dbReference>
<dbReference type="PRINTS" id="PR00413">
    <property type="entry name" value="HADHALOGNASE"/>
</dbReference>
<dbReference type="InterPro" id="IPR023214">
    <property type="entry name" value="HAD_sf"/>
</dbReference>
<dbReference type="InterPro" id="IPR006439">
    <property type="entry name" value="HAD-SF_hydro_IA"/>
</dbReference>
<comment type="caution">
    <text evidence="3">The sequence shown here is derived from an EMBL/GenBank/DDBJ whole genome shotgun (WGS) entry which is preliminary data.</text>
</comment>
<dbReference type="GO" id="GO:0016791">
    <property type="term" value="F:phosphatase activity"/>
    <property type="evidence" value="ECO:0007669"/>
    <property type="project" value="UniProtKB-ARBA"/>
</dbReference>
<dbReference type="GO" id="GO:0019120">
    <property type="term" value="F:hydrolase activity, acting on acid halide bonds, in C-halide compounds"/>
    <property type="evidence" value="ECO:0007669"/>
    <property type="project" value="InterPro"/>
</dbReference>
<gene>
    <name evidence="3" type="ORF">VHUM_03887</name>
</gene>
<dbReference type="NCBIfam" id="TIGR01428">
    <property type="entry name" value="HAD_type_II"/>
    <property type="match status" value="1"/>
</dbReference>
<sequence length="248" mass="27158">MTPPAAPQGAASPPPTPPPLPKVLAFDVFGTVVDWHGSIAREVERIVPGIDGDAFALAWRDGYRPAMAATMASGSFRVLDDLHRDILRSIAPGFGLALTAEQEDELNTAWHRLDPWPDSAAALARLKTKFIITPLSNGGIGLLTHMAKRAGLPWDVVLCAEVFRAYKPTPEVYRGVGRVLGVRDDEVMMVATHHNDLDAAQDAGLRTAYIARPLEFGAKHLELKDSERKERHPLHFDSIHELADYFGC</sequence>
<organism evidence="3 4">
    <name type="scientific">Vanrija humicola</name>
    <name type="common">Yeast</name>
    <name type="synonym">Cryptococcus humicola</name>
    <dbReference type="NCBI Taxonomy" id="5417"/>
    <lineage>
        <taxon>Eukaryota</taxon>
        <taxon>Fungi</taxon>
        <taxon>Dikarya</taxon>
        <taxon>Basidiomycota</taxon>
        <taxon>Agaricomycotina</taxon>
        <taxon>Tremellomycetes</taxon>
        <taxon>Trichosporonales</taxon>
        <taxon>Trichosporonaceae</taxon>
        <taxon>Vanrija</taxon>
    </lineage>
</organism>
<dbReference type="Gene3D" id="3.40.50.1000">
    <property type="entry name" value="HAD superfamily/HAD-like"/>
    <property type="match status" value="1"/>
</dbReference>
<dbReference type="PANTHER" id="PTHR43316:SF3">
    <property type="entry name" value="HALOACID DEHALOGENASE, TYPE II (AFU_ORTHOLOGUE AFUA_2G07750)-RELATED"/>
    <property type="match status" value="1"/>
</dbReference>
<dbReference type="InterPro" id="IPR036412">
    <property type="entry name" value="HAD-like_sf"/>
</dbReference>
<dbReference type="InterPro" id="IPR006328">
    <property type="entry name" value="2-HAD"/>
</dbReference>
<dbReference type="CDD" id="cd02588">
    <property type="entry name" value="HAD_L2-DEX"/>
    <property type="match status" value="1"/>
</dbReference>
<name>A0A7D8ZHD6_VANHU</name>
<evidence type="ECO:0000313" key="3">
    <source>
        <dbReference type="EMBL" id="TXT05067.1"/>
    </source>
</evidence>
<dbReference type="InterPro" id="IPR051540">
    <property type="entry name" value="S-2-haloacid_dehalogenase"/>
</dbReference>
<protein>
    <recommendedName>
        <fullName evidence="5">Haloacid dehalogenase, type II</fullName>
    </recommendedName>
</protein>
<dbReference type="NCBIfam" id="TIGR01493">
    <property type="entry name" value="HAD-SF-IA-v2"/>
    <property type="match status" value="1"/>
</dbReference>
<dbReference type="SUPFAM" id="SSF56784">
    <property type="entry name" value="HAD-like"/>
    <property type="match status" value="1"/>
</dbReference>
<dbReference type="EMBL" id="QKWK01000012">
    <property type="protein sequence ID" value="TXT05067.1"/>
    <property type="molecule type" value="Genomic_DNA"/>
</dbReference>
<dbReference type="AlphaFoldDB" id="A0A7D8ZHD6"/>
<evidence type="ECO:0008006" key="5">
    <source>
        <dbReference type="Google" id="ProtNLM"/>
    </source>
</evidence>